<gene>
    <name evidence="1" type="ORF">Asulf_00462</name>
</gene>
<organism evidence="1 2">
    <name type="scientific">Archaeoglobus sulfaticallidus PM70-1</name>
    <dbReference type="NCBI Taxonomy" id="387631"/>
    <lineage>
        <taxon>Archaea</taxon>
        <taxon>Methanobacteriati</taxon>
        <taxon>Methanobacteriota</taxon>
        <taxon>Archaeoglobi</taxon>
        <taxon>Archaeoglobales</taxon>
        <taxon>Archaeoglobaceae</taxon>
        <taxon>Archaeoglobus</taxon>
    </lineage>
</organism>
<dbReference type="eggNOG" id="arCOG05763">
    <property type="taxonomic scope" value="Archaea"/>
</dbReference>
<dbReference type="InterPro" id="IPR018662">
    <property type="entry name" value="DUF2095"/>
</dbReference>
<proteinExistence type="predicted"/>
<dbReference type="AlphaFoldDB" id="N0BA76"/>
<dbReference type="EMBL" id="CP005290">
    <property type="protein sequence ID" value="AGK60489.1"/>
    <property type="molecule type" value="Genomic_DNA"/>
</dbReference>
<keyword evidence="2" id="KW-1185">Reference proteome</keyword>
<sequence length="99" mass="11734">MLNIDNEKFKKMFPKLSDELSSSESVGSLVRKRKLPTIMDHIERCENDEEAMEIIDFFLKIGEIKEEDAEELKNNIKELRDLFGTRKRGDYERRGLNLR</sequence>
<accession>N0BA76</accession>
<dbReference type="Proteomes" id="UP000013307">
    <property type="component" value="Chromosome"/>
</dbReference>
<evidence type="ECO:0000313" key="1">
    <source>
        <dbReference type="EMBL" id="AGK60489.1"/>
    </source>
</evidence>
<reference evidence="1 2" key="1">
    <citation type="journal article" date="2013" name="Genome Announc.">
        <title>Complete Genome Sequence of the Thermophilic and Facultatively Chemolithoautotrophic Sulfate Reducer Archaeoglobus sulfaticallidus Strain PM70-1T.</title>
        <authorList>
            <person name="Stokke R."/>
            <person name="Hocking W.P."/>
            <person name="Steinsbu B.O."/>
            <person name="Steen I.H."/>
        </authorList>
    </citation>
    <scope>NUCLEOTIDE SEQUENCE [LARGE SCALE GENOMIC DNA]</scope>
    <source>
        <strain evidence="1">PM70-1</strain>
    </source>
</reference>
<dbReference type="OrthoDB" id="84782at2157"/>
<evidence type="ECO:0000313" key="2">
    <source>
        <dbReference type="Proteomes" id="UP000013307"/>
    </source>
</evidence>
<dbReference type="Pfam" id="PF09868">
    <property type="entry name" value="DUF2095"/>
    <property type="match status" value="1"/>
</dbReference>
<dbReference type="KEGG" id="ast:Asulf_00462"/>
<name>N0BA76_9EURY</name>
<protein>
    <submittedName>
        <fullName evidence="1">Uncharacterized protein conserved in archaea</fullName>
    </submittedName>
</protein>
<dbReference type="STRING" id="387631.Asulf_00462"/>
<dbReference type="HOGENOM" id="CLU_2534488_0_0_2"/>